<evidence type="ECO:0008006" key="3">
    <source>
        <dbReference type="Google" id="ProtNLM"/>
    </source>
</evidence>
<feature type="compositionally biased region" description="Acidic residues" evidence="1">
    <location>
        <begin position="196"/>
        <end position="207"/>
    </location>
</feature>
<gene>
    <name evidence="2" type="ORF">MM415B05211_0007</name>
</gene>
<dbReference type="EMBL" id="MT143338">
    <property type="protein sequence ID" value="QJA95722.1"/>
    <property type="molecule type" value="Genomic_DNA"/>
</dbReference>
<dbReference type="AlphaFoldDB" id="A0A6M3LQC1"/>
<evidence type="ECO:0000313" key="2">
    <source>
        <dbReference type="EMBL" id="QJA95722.1"/>
    </source>
</evidence>
<name>A0A6M3LQC1_9ZZZZ</name>
<evidence type="ECO:0000256" key="1">
    <source>
        <dbReference type="SAM" id="MobiDB-lite"/>
    </source>
</evidence>
<accession>A0A6M3LQC1</accession>
<sequence>MSIEIDQTKVPRNASGAFYKRPKEGPFYLRFYPFKRKDGSLKFAKHVVHHWIDGKRFDCTAGNGKPCQYCEKQIKPTHRKRVAVVDRRKTSEGLKLYDMPITLWDMLNAFLSANGESAIGDKGVTFAISYDSNKSPASQYSMSPLLKDKQVLKFDDKLLPYDPPVKTVKVTETDEITDEELFSMESKGGEYSGDAPQDDSDIDDDFV</sequence>
<proteinExistence type="predicted"/>
<protein>
    <recommendedName>
        <fullName evidence="3">Bacteriophage T4 Gp32 single-stranded DNA-binding domain-containing protein</fullName>
    </recommendedName>
</protein>
<reference evidence="2" key="1">
    <citation type="submission" date="2020-03" db="EMBL/GenBank/DDBJ databases">
        <title>The deep terrestrial virosphere.</title>
        <authorList>
            <person name="Holmfeldt K."/>
            <person name="Nilsson E."/>
            <person name="Simone D."/>
            <person name="Lopez-Fernandez M."/>
            <person name="Wu X."/>
            <person name="de Brujin I."/>
            <person name="Lundin D."/>
            <person name="Andersson A."/>
            <person name="Bertilsson S."/>
            <person name="Dopson M."/>
        </authorList>
    </citation>
    <scope>NUCLEOTIDE SEQUENCE</scope>
    <source>
        <strain evidence="2">MM415B05211</strain>
    </source>
</reference>
<feature type="region of interest" description="Disordered" evidence="1">
    <location>
        <begin position="179"/>
        <end position="207"/>
    </location>
</feature>
<organism evidence="2">
    <name type="scientific">viral metagenome</name>
    <dbReference type="NCBI Taxonomy" id="1070528"/>
    <lineage>
        <taxon>unclassified sequences</taxon>
        <taxon>metagenomes</taxon>
        <taxon>organismal metagenomes</taxon>
    </lineage>
</organism>